<dbReference type="KEGG" id="ark:D6B99_10700"/>
<sequence length="359" mass="40759">MVILCYIVSYGRSDNFELAAANRHGKQYPQENAEVQLGAGIAVPEAQKLQLKMGREQCDKVKNDNGLWIKSSFPLDKSFYSYQLNIDGVTVKGPGKLFFYGSCRWGTGIEIPARDQDLFALKEVSQNLVRENIYFSKLTNPRKSCFVHITHGNQKNIKILYPVLYLYHGSLEDETGRSRLRHANLILDNLSAARKSILMNILKDNSYAYKHHGNIADYKSSSRAIINLVVINETVPMIDDKFRTYANREHSVIAGHSIGPRPTMRFIKNNLFKCSSLDVYSGRSNHPDTDFINNTNFLERMLSDGATIKKQFHLLFLGLDTNELSPFAGSVGAFRNISDKKGIQYMLYQLSVTSHEWLT</sequence>
<dbReference type="EMBL" id="CP032489">
    <property type="protein sequence ID" value="AYD48015.1"/>
    <property type="molecule type" value="Genomic_DNA"/>
</dbReference>
<name>A0A386HQ93_9BACT</name>
<proteinExistence type="predicted"/>
<evidence type="ECO:0000313" key="2">
    <source>
        <dbReference type="Proteomes" id="UP000266118"/>
    </source>
</evidence>
<dbReference type="Proteomes" id="UP000266118">
    <property type="component" value="Chromosome"/>
</dbReference>
<dbReference type="OrthoDB" id="9803578at2"/>
<keyword evidence="2" id="KW-1185">Reference proteome</keyword>
<gene>
    <name evidence="1" type="ORF">D6B99_10700</name>
</gene>
<dbReference type="InterPro" id="IPR029058">
    <property type="entry name" value="AB_hydrolase_fold"/>
</dbReference>
<reference evidence="1 2" key="1">
    <citation type="submission" date="2018-09" db="EMBL/GenBank/DDBJ databases">
        <title>Arachidicoccus sp. nov., a bacterium isolated from soil.</title>
        <authorList>
            <person name="Weon H.-Y."/>
            <person name="Kwon S.-W."/>
            <person name="Lee S.A."/>
        </authorList>
    </citation>
    <scope>NUCLEOTIDE SEQUENCE [LARGE SCALE GENOMIC DNA]</scope>
    <source>
        <strain evidence="1 2">KIS59-12</strain>
    </source>
</reference>
<organism evidence="1 2">
    <name type="scientific">Arachidicoccus soli</name>
    <dbReference type="NCBI Taxonomy" id="2341117"/>
    <lineage>
        <taxon>Bacteria</taxon>
        <taxon>Pseudomonadati</taxon>
        <taxon>Bacteroidota</taxon>
        <taxon>Chitinophagia</taxon>
        <taxon>Chitinophagales</taxon>
        <taxon>Chitinophagaceae</taxon>
        <taxon>Arachidicoccus</taxon>
    </lineage>
</organism>
<dbReference type="AlphaFoldDB" id="A0A386HQ93"/>
<dbReference type="Gene3D" id="3.40.50.1820">
    <property type="entry name" value="alpha/beta hydrolase"/>
    <property type="match status" value="1"/>
</dbReference>
<evidence type="ECO:0000313" key="1">
    <source>
        <dbReference type="EMBL" id="AYD48015.1"/>
    </source>
</evidence>
<accession>A0A386HQ93</accession>
<protein>
    <submittedName>
        <fullName evidence="1">Esterase</fullName>
    </submittedName>
</protein>